<name>A0A6L5JXS5_RHOTE</name>
<dbReference type="PANTHER" id="PTHR11049">
    <property type="entry name" value="ACYL COENZYME A THIOESTER HYDROLASE"/>
    <property type="match status" value="1"/>
</dbReference>
<evidence type="ECO:0000313" key="5">
    <source>
        <dbReference type="EMBL" id="MQY50988.1"/>
    </source>
</evidence>
<dbReference type="Pfam" id="PF03061">
    <property type="entry name" value="4HBT"/>
    <property type="match status" value="1"/>
</dbReference>
<dbReference type="Gene3D" id="3.10.129.10">
    <property type="entry name" value="Hotdog Thioesterase"/>
    <property type="match status" value="1"/>
</dbReference>
<dbReference type="PROSITE" id="PS51770">
    <property type="entry name" value="HOTDOG_ACOT"/>
    <property type="match status" value="1"/>
</dbReference>
<evidence type="ECO:0000256" key="3">
    <source>
        <dbReference type="PROSITE-ProRule" id="PRU01106"/>
    </source>
</evidence>
<dbReference type="FunFam" id="3.10.129.10:FF:000034">
    <property type="entry name" value="Acyl-CoA thioester hydrolase"/>
    <property type="match status" value="1"/>
</dbReference>
<dbReference type="EMBL" id="WIXJ01000002">
    <property type="protein sequence ID" value="MQY50988.1"/>
    <property type="molecule type" value="Genomic_DNA"/>
</dbReference>
<reference evidence="5 6" key="1">
    <citation type="submission" date="2019-10" db="EMBL/GenBank/DDBJ databases">
        <title>Whole-genome sequence of the purple nonsulfur photosynthetic bacterium Rhodocyclus tenuis.</title>
        <authorList>
            <person name="Kyndt J.A."/>
            <person name="Meyer T.E."/>
        </authorList>
    </citation>
    <scope>NUCLEOTIDE SEQUENCE [LARGE SCALE GENOMIC DNA]</scope>
    <source>
        <strain evidence="5 6">DSM 110</strain>
    </source>
</reference>
<accession>A0A6L5JXS5</accession>
<proteinExistence type="inferred from homology"/>
<comment type="similarity">
    <text evidence="1">Belongs to the acyl coenzyme A hydrolase family.</text>
</comment>
<dbReference type="PANTHER" id="PTHR11049:SF16">
    <property type="entry name" value="PROTEIN VDLD"/>
    <property type="match status" value="1"/>
</dbReference>
<comment type="caution">
    <text evidence="5">The sequence shown here is derived from an EMBL/GenBank/DDBJ whole genome shotgun (WGS) entry which is preliminary data.</text>
</comment>
<dbReference type="InterPro" id="IPR033120">
    <property type="entry name" value="HOTDOG_ACOT"/>
</dbReference>
<dbReference type="Proteomes" id="UP000480275">
    <property type="component" value="Unassembled WGS sequence"/>
</dbReference>
<feature type="domain" description="HotDog ACOT-type" evidence="4">
    <location>
        <begin position="31"/>
        <end position="143"/>
    </location>
</feature>
<evidence type="ECO:0000256" key="1">
    <source>
        <dbReference type="ARBA" id="ARBA00010458"/>
    </source>
</evidence>
<dbReference type="InterPro" id="IPR006683">
    <property type="entry name" value="Thioestr_dom"/>
</dbReference>
<evidence type="ECO:0000259" key="4">
    <source>
        <dbReference type="PROSITE" id="PS51770"/>
    </source>
</evidence>
<keyword evidence="2 3" id="KW-0378">Hydrolase</keyword>
<dbReference type="GO" id="GO:0052816">
    <property type="term" value="F:long-chain fatty acyl-CoA hydrolase activity"/>
    <property type="evidence" value="ECO:0007669"/>
    <property type="project" value="TreeGrafter"/>
</dbReference>
<organism evidence="5 6">
    <name type="scientific">Rhodocyclus tenuis</name>
    <name type="common">Rhodospirillum tenue</name>
    <dbReference type="NCBI Taxonomy" id="1066"/>
    <lineage>
        <taxon>Bacteria</taxon>
        <taxon>Pseudomonadati</taxon>
        <taxon>Pseudomonadota</taxon>
        <taxon>Betaproteobacteria</taxon>
        <taxon>Rhodocyclales</taxon>
        <taxon>Rhodocyclaceae</taxon>
        <taxon>Rhodocyclus</taxon>
    </lineage>
</organism>
<dbReference type="InterPro" id="IPR040170">
    <property type="entry name" value="Cytosol_ACT"/>
</dbReference>
<dbReference type="AlphaFoldDB" id="A0A6L5JXS5"/>
<dbReference type="InterPro" id="IPR029069">
    <property type="entry name" value="HotDog_dom_sf"/>
</dbReference>
<dbReference type="GO" id="GO:0005829">
    <property type="term" value="C:cytosol"/>
    <property type="evidence" value="ECO:0007669"/>
    <property type="project" value="TreeGrafter"/>
</dbReference>
<dbReference type="GO" id="GO:0006637">
    <property type="term" value="P:acyl-CoA metabolic process"/>
    <property type="evidence" value="ECO:0007669"/>
    <property type="project" value="TreeGrafter"/>
</dbReference>
<protein>
    <submittedName>
        <fullName evidence="5">Acyl-CoA thioesterase</fullName>
    </submittedName>
</protein>
<dbReference type="OrthoDB" id="9809430at2"/>
<dbReference type="CDD" id="cd03442">
    <property type="entry name" value="BFIT_BACH"/>
    <property type="match status" value="1"/>
</dbReference>
<evidence type="ECO:0000313" key="6">
    <source>
        <dbReference type="Proteomes" id="UP000480275"/>
    </source>
</evidence>
<gene>
    <name evidence="5" type="ORF">GHK24_04235</name>
</gene>
<dbReference type="SUPFAM" id="SSF54637">
    <property type="entry name" value="Thioesterase/thiol ester dehydrase-isomerase"/>
    <property type="match status" value="1"/>
</dbReference>
<sequence>MAFAVAFLTSRHFCQENALTTTPFSPDPALHAKQMSMTLLMTPDMANFSGNVHGGIILKLLDQVAYACASRYAGKYVVTLSVDQVMFRQPIHVGEMVTFLASVNYTGRTSMEIGIKVIAENIRSQELRHANSCFFTMVAVDDDGVPCAVPPLNPTTADEKRRFASAKIRRDLRQEFEQRRQAVKAHYLAQQSA</sequence>
<evidence type="ECO:0000256" key="2">
    <source>
        <dbReference type="ARBA" id="ARBA00022801"/>
    </source>
</evidence>